<comment type="caution">
    <text evidence="2">The sequence shown here is derived from an EMBL/GenBank/DDBJ whole genome shotgun (WGS) entry which is preliminary data.</text>
</comment>
<organism evidence="2 3">
    <name type="scientific">Cirrhinus molitorella</name>
    <name type="common">mud carp</name>
    <dbReference type="NCBI Taxonomy" id="172907"/>
    <lineage>
        <taxon>Eukaryota</taxon>
        <taxon>Metazoa</taxon>
        <taxon>Chordata</taxon>
        <taxon>Craniata</taxon>
        <taxon>Vertebrata</taxon>
        <taxon>Euteleostomi</taxon>
        <taxon>Actinopterygii</taxon>
        <taxon>Neopterygii</taxon>
        <taxon>Teleostei</taxon>
        <taxon>Ostariophysi</taxon>
        <taxon>Cypriniformes</taxon>
        <taxon>Cyprinidae</taxon>
        <taxon>Labeoninae</taxon>
        <taxon>Labeonini</taxon>
        <taxon>Cirrhinus</taxon>
    </lineage>
</organism>
<accession>A0ABR3NED9</accession>
<dbReference type="Proteomes" id="UP001558613">
    <property type="component" value="Unassembled WGS sequence"/>
</dbReference>
<keyword evidence="3" id="KW-1185">Reference proteome</keyword>
<proteinExistence type="predicted"/>
<dbReference type="EMBL" id="JAYMGO010000004">
    <property type="protein sequence ID" value="KAL1275299.1"/>
    <property type="molecule type" value="Genomic_DNA"/>
</dbReference>
<feature type="region of interest" description="Disordered" evidence="1">
    <location>
        <begin position="65"/>
        <end position="120"/>
    </location>
</feature>
<sequence length="120" mass="12684">MRVEKPAPTAARTAREPERAQSNSTAAPLMAARGNNGTGCACVGVWSGFFDSAGRTRLRFNRAHCEAAAGSSSDKKTRGRATPRRPQQASVGTATATAPLMNNRRSSLKQRGSRETPPDG</sequence>
<evidence type="ECO:0000256" key="1">
    <source>
        <dbReference type="SAM" id="MobiDB-lite"/>
    </source>
</evidence>
<evidence type="ECO:0000313" key="3">
    <source>
        <dbReference type="Proteomes" id="UP001558613"/>
    </source>
</evidence>
<feature type="region of interest" description="Disordered" evidence="1">
    <location>
        <begin position="1"/>
        <end position="33"/>
    </location>
</feature>
<protein>
    <submittedName>
        <fullName evidence="2">Uncharacterized protein</fullName>
    </submittedName>
</protein>
<evidence type="ECO:0000313" key="2">
    <source>
        <dbReference type="EMBL" id="KAL1275299.1"/>
    </source>
</evidence>
<feature type="compositionally biased region" description="Polar residues" evidence="1">
    <location>
        <begin position="85"/>
        <end position="96"/>
    </location>
</feature>
<reference evidence="2 3" key="1">
    <citation type="submission" date="2023-09" db="EMBL/GenBank/DDBJ databases">
        <authorList>
            <person name="Wang M."/>
        </authorList>
    </citation>
    <scope>NUCLEOTIDE SEQUENCE [LARGE SCALE GENOMIC DNA]</scope>
    <source>
        <strain evidence="2">GT-2023</strain>
        <tissue evidence="2">Liver</tissue>
    </source>
</reference>
<name>A0ABR3NED9_9TELE</name>
<feature type="compositionally biased region" description="Low complexity" evidence="1">
    <location>
        <begin position="1"/>
        <end position="12"/>
    </location>
</feature>
<gene>
    <name evidence="2" type="ORF">QQF64_034922</name>
</gene>